<reference evidence="3" key="2">
    <citation type="submission" date="2017-12" db="EMBL/GenBank/DDBJ databases">
        <title>Genome sequence of the Bar-tailed Godwit (Limosa lapponica baueri).</title>
        <authorList>
            <person name="Lima N.C.B."/>
            <person name="Parody-Merino A.M."/>
            <person name="Battley P.F."/>
            <person name="Fidler A.E."/>
            <person name="Prosdocimi F."/>
        </authorList>
    </citation>
    <scope>NUCLEOTIDE SEQUENCE [LARGE SCALE GENOMIC DNA]</scope>
</reference>
<organism evidence="2 3">
    <name type="scientific">Limosa lapponica baueri</name>
    <dbReference type="NCBI Taxonomy" id="1758121"/>
    <lineage>
        <taxon>Eukaryota</taxon>
        <taxon>Metazoa</taxon>
        <taxon>Chordata</taxon>
        <taxon>Craniata</taxon>
        <taxon>Vertebrata</taxon>
        <taxon>Euteleostomi</taxon>
        <taxon>Archelosauria</taxon>
        <taxon>Archosauria</taxon>
        <taxon>Dinosauria</taxon>
        <taxon>Saurischia</taxon>
        <taxon>Theropoda</taxon>
        <taxon>Coelurosauria</taxon>
        <taxon>Aves</taxon>
        <taxon>Neognathae</taxon>
        <taxon>Neoaves</taxon>
        <taxon>Charadriiformes</taxon>
        <taxon>Scolopacidae</taxon>
        <taxon>Limosa</taxon>
    </lineage>
</organism>
<evidence type="ECO:0000256" key="1">
    <source>
        <dbReference type="SAM" id="MobiDB-lite"/>
    </source>
</evidence>
<feature type="compositionally biased region" description="Basic and acidic residues" evidence="1">
    <location>
        <begin position="36"/>
        <end position="46"/>
    </location>
</feature>
<accession>A0A2I0TC47</accession>
<reference evidence="3" key="1">
    <citation type="submission" date="2017-11" db="EMBL/GenBank/DDBJ databases">
        <authorList>
            <person name="Lima N.C."/>
            <person name="Parody-Merino A.M."/>
            <person name="Battley P.F."/>
            <person name="Fidler A.E."/>
            <person name="Prosdocimi F."/>
        </authorList>
    </citation>
    <scope>NUCLEOTIDE SEQUENCE [LARGE SCALE GENOMIC DNA]</scope>
</reference>
<gene>
    <name evidence="2" type="ORF">llap_18319</name>
</gene>
<proteinExistence type="predicted"/>
<name>A0A2I0TC47_LIMLA</name>
<feature type="region of interest" description="Disordered" evidence="1">
    <location>
        <begin position="26"/>
        <end position="46"/>
    </location>
</feature>
<dbReference type="EMBL" id="KZ512896">
    <property type="protein sequence ID" value="PKU31378.1"/>
    <property type="molecule type" value="Genomic_DNA"/>
</dbReference>
<evidence type="ECO:0000313" key="2">
    <source>
        <dbReference type="EMBL" id="PKU31378.1"/>
    </source>
</evidence>
<sequence length="161" mass="18148">MGTFCLISPKAGCLGQERDPFLAMASPGAVSPAEDDGFRHSRQKERPFPDGFWRCRRVSQDAQYPCLQRDEGNLQASLAGERLQREGEDERVWAEHQAPRERDAAKRAWVQLMPRGPLSLWGGTPGAWVAPVELKQRQHFFIPHPPEKTMEAAALEKSLTK</sequence>
<evidence type="ECO:0000313" key="3">
    <source>
        <dbReference type="Proteomes" id="UP000233556"/>
    </source>
</evidence>
<dbReference type="Proteomes" id="UP000233556">
    <property type="component" value="Unassembled WGS sequence"/>
</dbReference>
<dbReference type="AlphaFoldDB" id="A0A2I0TC47"/>
<keyword evidence="3" id="KW-1185">Reference proteome</keyword>
<protein>
    <submittedName>
        <fullName evidence="2">Uncharacterized protein</fullName>
    </submittedName>
</protein>